<dbReference type="InterPro" id="IPR013708">
    <property type="entry name" value="Shikimate_DH-bd_N"/>
</dbReference>
<dbReference type="PANTHER" id="PTHR21089">
    <property type="entry name" value="SHIKIMATE DEHYDROGENASE"/>
    <property type="match status" value="1"/>
</dbReference>
<gene>
    <name evidence="6" type="ORF">EDC22_104365</name>
</gene>
<reference evidence="6 7" key="1">
    <citation type="submission" date="2019-03" db="EMBL/GenBank/DDBJ databases">
        <title>Genomic Encyclopedia of Type Strains, Phase IV (KMG-IV): sequencing the most valuable type-strain genomes for metagenomic binning, comparative biology and taxonomic classification.</title>
        <authorList>
            <person name="Goeker M."/>
        </authorList>
    </citation>
    <scope>NUCLEOTIDE SEQUENCE [LARGE SCALE GENOMIC DNA]</scope>
    <source>
        <strain evidence="6 7">DSM 19345</strain>
    </source>
</reference>
<organism evidence="6 7">
    <name type="scientific">Tepidamorphus gemmatus</name>
    <dbReference type="NCBI Taxonomy" id="747076"/>
    <lineage>
        <taxon>Bacteria</taxon>
        <taxon>Pseudomonadati</taxon>
        <taxon>Pseudomonadota</taxon>
        <taxon>Alphaproteobacteria</taxon>
        <taxon>Hyphomicrobiales</taxon>
        <taxon>Tepidamorphaceae</taxon>
        <taxon>Tepidamorphus</taxon>
    </lineage>
</organism>
<evidence type="ECO:0000259" key="4">
    <source>
        <dbReference type="Pfam" id="PF03807"/>
    </source>
</evidence>
<dbReference type="InterPro" id="IPR036291">
    <property type="entry name" value="NAD(P)-bd_dom_sf"/>
</dbReference>
<sequence>MRAIRLGLIGDHIGASRAPRFHVLAGLQNGVEVIYDRLVPTVMKQGFDALFDMVATQGYRGINVTYPYKERAACRVRIDDPTVRALGAVNTVLFEPDGPRGYNTDQSGFIAAYRRARGDMPPGCVLVIGAGGVGRAIGFALARLGATEIRLADTDPARAEALAAALRGYCDRLAVATGTDAAAMAQGAEGILNATPVGMVGHPGTPLARAAMAGARWAFDAIYTPVETEFLRDAKATGLDVISGYELFIGQGVDAWKLFTGLPLDEARLREALAAESTP</sequence>
<keyword evidence="3" id="KW-0057">Aromatic amino acid biosynthesis</keyword>
<comment type="caution">
    <text evidence="6">The sequence shown here is derived from an EMBL/GenBank/DDBJ whole genome shotgun (WGS) entry which is preliminary data.</text>
</comment>
<dbReference type="InterPro" id="IPR028939">
    <property type="entry name" value="P5C_Rdtase_cat_N"/>
</dbReference>
<dbReference type="PANTHER" id="PTHR21089:SF1">
    <property type="entry name" value="BIFUNCTIONAL 3-DEHYDROQUINATE DEHYDRATASE_SHIKIMATE DEHYDROGENASE, CHLOROPLASTIC"/>
    <property type="match status" value="1"/>
</dbReference>
<dbReference type="GO" id="GO:0009073">
    <property type="term" value="P:aromatic amino acid family biosynthetic process"/>
    <property type="evidence" value="ECO:0007669"/>
    <property type="project" value="UniProtKB-KW"/>
</dbReference>
<evidence type="ECO:0000256" key="3">
    <source>
        <dbReference type="ARBA" id="ARBA00023141"/>
    </source>
</evidence>
<feature type="domain" description="Pyrroline-5-carboxylate reductase catalytic N-terminal" evidence="4">
    <location>
        <begin position="127"/>
        <end position="199"/>
    </location>
</feature>
<dbReference type="EMBL" id="SMAK01000004">
    <property type="protein sequence ID" value="TCT11602.1"/>
    <property type="molecule type" value="Genomic_DNA"/>
</dbReference>
<dbReference type="OrthoDB" id="9792692at2"/>
<evidence type="ECO:0000313" key="7">
    <source>
        <dbReference type="Proteomes" id="UP000295678"/>
    </source>
</evidence>
<evidence type="ECO:0000313" key="6">
    <source>
        <dbReference type="EMBL" id="TCT11602.1"/>
    </source>
</evidence>
<evidence type="ECO:0000256" key="2">
    <source>
        <dbReference type="ARBA" id="ARBA00023002"/>
    </source>
</evidence>
<keyword evidence="2" id="KW-0560">Oxidoreductase</keyword>
<dbReference type="Pfam" id="PF03807">
    <property type="entry name" value="F420_oxidored"/>
    <property type="match status" value="1"/>
</dbReference>
<accession>A0A4R3MEM3</accession>
<evidence type="ECO:0000259" key="5">
    <source>
        <dbReference type="Pfam" id="PF08501"/>
    </source>
</evidence>
<dbReference type="Gene3D" id="3.40.50.720">
    <property type="entry name" value="NAD(P)-binding Rossmann-like Domain"/>
    <property type="match status" value="1"/>
</dbReference>
<keyword evidence="7" id="KW-1185">Reference proteome</keyword>
<dbReference type="Gene3D" id="3.40.50.10860">
    <property type="entry name" value="Leucine Dehydrogenase, chain A, domain 1"/>
    <property type="match status" value="1"/>
</dbReference>
<dbReference type="Proteomes" id="UP000295678">
    <property type="component" value="Unassembled WGS sequence"/>
</dbReference>
<dbReference type="GO" id="GO:0019632">
    <property type="term" value="P:shikimate metabolic process"/>
    <property type="evidence" value="ECO:0007669"/>
    <property type="project" value="TreeGrafter"/>
</dbReference>
<evidence type="ECO:0000256" key="1">
    <source>
        <dbReference type="ARBA" id="ARBA00004871"/>
    </source>
</evidence>
<dbReference type="SUPFAM" id="SSF51735">
    <property type="entry name" value="NAD(P)-binding Rossmann-fold domains"/>
    <property type="match status" value="1"/>
</dbReference>
<dbReference type="Pfam" id="PF08501">
    <property type="entry name" value="Shikimate_dh_N"/>
    <property type="match status" value="1"/>
</dbReference>
<dbReference type="CDD" id="cd01065">
    <property type="entry name" value="NAD_bind_Shikimate_DH"/>
    <property type="match status" value="1"/>
</dbReference>
<dbReference type="SUPFAM" id="SSF53223">
    <property type="entry name" value="Aminoacid dehydrogenase-like, N-terminal domain"/>
    <property type="match status" value="1"/>
</dbReference>
<dbReference type="InterPro" id="IPR022893">
    <property type="entry name" value="Shikimate_DH_fam"/>
</dbReference>
<dbReference type="GO" id="GO:0004764">
    <property type="term" value="F:shikimate 3-dehydrogenase (NADP+) activity"/>
    <property type="evidence" value="ECO:0007669"/>
    <property type="project" value="InterPro"/>
</dbReference>
<dbReference type="InterPro" id="IPR046346">
    <property type="entry name" value="Aminoacid_DH-like_N_sf"/>
</dbReference>
<keyword evidence="3" id="KW-0028">Amino-acid biosynthesis</keyword>
<dbReference type="AlphaFoldDB" id="A0A4R3MEM3"/>
<proteinExistence type="predicted"/>
<name>A0A4R3MEM3_9HYPH</name>
<protein>
    <submittedName>
        <fullName evidence="6">Shikimate dehydrogenase</fullName>
    </submittedName>
</protein>
<comment type="pathway">
    <text evidence="1">Metabolic intermediate biosynthesis; chorismate biosynthesis; chorismate from D-erythrose 4-phosphate and phosphoenolpyruvate: step 4/7.</text>
</comment>
<dbReference type="GO" id="GO:0009423">
    <property type="term" value="P:chorismate biosynthetic process"/>
    <property type="evidence" value="ECO:0007669"/>
    <property type="project" value="TreeGrafter"/>
</dbReference>
<feature type="domain" description="Shikimate dehydrogenase substrate binding N-terminal" evidence="5">
    <location>
        <begin position="8"/>
        <end position="92"/>
    </location>
</feature>
<dbReference type="RefSeq" id="WP_132806339.1">
    <property type="nucleotide sequence ID" value="NZ_SMAK01000004.1"/>
</dbReference>